<dbReference type="Gene3D" id="1.10.287.130">
    <property type="match status" value="1"/>
</dbReference>
<evidence type="ECO:0000256" key="4">
    <source>
        <dbReference type="ARBA" id="ARBA00022679"/>
    </source>
</evidence>
<dbReference type="EMBL" id="JBHTCP010000049">
    <property type="protein sequence ID" value="MFC7372989.1"/>
    <property type="molecule type" value="Genomic_DNA"/>
</dbReference>
<keyword evidence="4" id="KW-0808">Transferase</keyword>
<dbReference type="Pfam" id="PF02518">
    <property type="entry name" value="HATPase_c"/>
    <property type="match status" value="1"/>
</dbReference>
<feature type="domain" description="Response regulatory" evidence="11">
    <location>
        <begin position="541"/>
        <end position="658"/>
    </location>
</feature>
<comment type="catalytic activity">
    <reaction evidence="1">
        <text>ATP + protein L-histidine = ADP + protein N-phospho-L-histidine.</text>
        <dbReference type="EC" id="2.7.13.3"/>
    </reaction>
</comment>
<dbReference type="InterPro" id="IPR036097">
    <property type="entry name" value="HisK_dim/P_sf"/>
</dbReference>
<keyword evidence="13" id="KW-1185">Reference proteome</keyword>
<dbReference type="InterPro" id="IPR029016">
    <property type="entry name" value="GAF-like_dom_sf"/>
</dbReference>
<comment type="caution">
    <text evidence="12">The sequence shown here is derived from an EMBL/GenBank/DDBJ whole genome shotgun (WGS) entry which is preliminary data.</text>
</comment>
<dbReference type="EC" id="2.7.13.3" evidence="2"/>
<dbReference type="SMART" id="SM00065">
    <property type="entry name" value="GAF"/>
    <property type="match status" value="1"/>
</dbReference>
<dbReference type="Pfam" id="PF00512">
    <property type="entry name" value="HisKA"/>
    <property type="match status" value="1"/>
</dbReference>
<dbReference type="Gene3D" id="3.40.50.2300">
    <property type="match status" value="1"/>
</dbReference>
<reference evidence="13" key="1">
    <citation type="journal article" date="2019" name="Int. J. Syst. Evol. Microbiol.">
        <title>The Global Catalogue of Microorganisms (GCM) 10K type strain sequencing project: providing services to taxonomists for standard genome sequencing and annotation.</title>
        <authorList>
            <consortium name="The Broad Institute Genomics Platform"/>
            <consortium name="The Broad Institute Genome Sequencing Center for Infectious Disease"/>
            <person name="Wu L."/>
            <person name="Ma J."/>
        </authorList>
    </citation>
    <scope>NUCLEOTIDE SEQUENCE [LARGE SCALE GENOMIC DNA]</scope>
    <source>
        <strain evidence="13">NBRC 106396</strain>
    </source>
</reference>
<dbReference type="InterPro" id="IPR000014">
    <property type="entry name" value="PAS"/>
</dbReference>
<evidence type="ECO:0000313" key="12">
    <source>
        <dbReference type="EMBL" id="MFC7372989.1"/>
    </source>
</evidence>
<evidence type="ECO:0000256" key="9">
    <source>
        <dbReference type="PROSITE-ProRule" id="PRU00169"/>
    </source>
</evidence>
<name>A0ABW2NUE0_9BACL</name>
<dbReference type="SUPFAM" id="SSF47384">
    <property type="entry name" value="Homodimeric domain of signal transducing histidine kinase"/>
    <property type="match status" value="1"/>
</dbReference>
<dbReference type="Pfam" id="PF00072">
    <property type="entry name" value="Response_reg"/>
    <property type="match status" value="1"/>
</dbReference>
<dbReference type="PROSITE" id="PS50110">
    <property type="entry name" value="RESPONSE_REGULATORY"/>
    <property type="match status" value="1"/>
</dbReference>
<keyword evidence="6" id="KW-0418">Kinase</keyword>
<evidence type="ECO:0000256" key="8">
    <source>
        <dbReference type="ARBA" id="ARBA00023012"/>
    </source>
</evidence>
<evidence type="ECO:0000313" key="13">
    <source>
        <dbReference type="Proteomes" id="UP001596549"/>
    </source>
</evidence>
<keyword evidence="8" id="KW-0902">Two-component regulatory system</keyword>
<dbReference type="InterPro" id="IPR005467">
    <property type="entry name" value="His_kinase_dom"/>
</dbReference>
<evidence type="ECO:0000256" key="6">
    <source>
        <dbReference type="ARBA" id="ARBA00022777"/>
    </source>
</evidence>
<evidence type="ECO:0000256" key="5">
    <source>
        <dbReference type="ARBA" id="ARBA00022741"/>
    </source>
</evidence>
<keyword evidence="5" id="KW-0547">Nucleotide-binding</keyword>
<dbReference type="RefSeq" id="WP_379750555.1">
    <property type="nucleotide sequence ID" value="NZ_JBHTCP010000049.1"/>
</dbReference>
<dbReference type="SUPFAM" id="SSF55781">
    <property type="entry name" value="GAF domain-like"/>
    <property type="match status" value="1"/>
</dbReference>
<evidence type="ECO:0000256" key="2">
    <source>
        <dbReference type="ARBA" id="ARBA00012438"/>
    </source>
</evidence>
<dbReference type="PRINTS" id="PR00344">
    <property type="entry name" value="BCTRLSENSOR"/>
</dbReference>
<dbReference type="Gene3D" id="3.30.450.40">
    <property type="match status" value="1"/>
</dbReference>
<dbReference type="InterPro" id="IPR036890">
    <property type="entry name" value="HATPase_C_sf"/>
</dbReference>
<dbReference type="PANTHER" id="PTHR43047:SF72">
    <property type="entry name" value="OSMOSENSING HISTIDINE PROTEIN KINASE SLN1"/>
    <property type="match status" value="1"/>
</dbReference>
<dbReference type="InterPro" id="IPR004358">
    <property type="entry name" value="Sig_transdc_His_kin-like_C"/>
</dbReference>
<dbReference type="SUPFAM" id="SSF55874">
    <property type="entry name" value="ATPase domain of HSP90 chaperone/DNA topoisomerase II/histidine kinase"/>
    <property type="match status" value="1"/>
</dbReference>
<gene>
    <name evidence="12" type="ORF">ACFQPF_15220</name>
</gene>
<dbReference type="Pfam" id="PF01590">
    <property type="entry name" value="GAF"/>
    <property type="match status" value="1"/>
</dbReference>
<feature type="modified residue" description="4-aspartylphosphate" evidence="9">
    <location>
        <position position="591"/>
    </location>
</feature>
<dbReference type="InterPro" id="IPR001789">
    <property type="entry name" value="Sig_transdc_resp-reg_receiver"/>
</dbReference>
<dbReference type="PANTHER" id="PTHR43047">
    <property type="entry name" value="TWO-COMPONENT HISTIDINE PROTEIN KINASE"/>
    <property type="match status" value="1"/>
</dbReference>
<proteinExistence type="predicted"/>
<sequence length="660" mass="73497">MSSTQLMPTALNQATNQDLFIVTDKNWNIMESNAEAELFLSVDPTDLAGKSLLDALKEANPILVDNLRAAEQQTASSKFHYQVTSPSAHWKEVNVYPGENTFTIIMRLLRPENNIGETTPDLRYLTILTEAANEMIMQHDPKIILDNLFTQLTDILQLDVYINYIEENGILRLTNYAGISEKDAIALERLEFGQAVCGFVAQSKTKMTLENVHCSNDPKVHIIKKLGVQSYACYPLVAFNRFIGTLSFGSFKKACFTPDELELMNTICSQAAITIERSLWMERLRMKKLAADRANQAKTAFLSMMSHELRTPLNSIIGFTDLLLADRVDTLSENQLNHMMDVQNAGSHLLWLINEILEYAEASDRKSPITYKLEPVKAETVLESAIESIQQQAAMKKVAISRSLDQKASMPLVSANAEKLKRVLHHLLMNAVQYNRFGGSIQISHVWTEDSLKISIADTGTGISSEDLPFIFNPFYRGEEHSDLTDGTGIGLSLARELMDRMSGHIGVESKHGHGSTFWISLPVAKERVSTSTENAVISGTVLYIEDNKMNISLMKNIIKLLPNVNLEIALTGEDGLILAKKIKPDLILLDIQLPKMNGYEVFTALNSHPVTAYIPVIAVSADAMPQSIQKALSMGLSEYVTKPVNVDVLLESIKKHLKN</sequence>
<protein>
    <recommendedName>
        <fullName evidence="2">histidine kinase</fullName>
        <ecNumber evidence="2">2.7.13.3</ecNumber>
    </recommendedName>
</protein>
<organism evidence="12 13">
    <name type="scientific">Fictibacillus iocasae</name>
    <dbReference type="NCBI Taxonomy" id="2715437"/>
    <lineage>
        <taxon>Bacteria</taxon>
        <taxon>Bacillati</taxon>
        <taxon>Bacillota</taxon>
        <taxon>Bacilli</taxon>
        <taxon>Bacillales</taxon>
        <taxon>Fictibacillaceae</taxon>
        <taxon>Fictibacillus</taxon>
    </lineage>
</organism>
<dbReference type="PROSITE" id="PS50109">
    <property type="entry name" value="HIS_KIN"/>
    <property type="match status" value="1"/>
</dbReference>
<dbReference type="InterPro" id="IPR003661">
    <property type="entry name" value="HisK_dim/P_dom"/>
</dbReference>
<dbReference type="Gene3D" id="3.30.450.20">
    <property type="entry name" value="PAS domain"/>
    <property type="match status" value="1"/>
</dbReference>
<dbReference type="InterPro" id="IPR003018">
    <property type="entry name" value="GAF"/>
</dbReference>
<dbReference type="InterPro" id="IPR003594">
    <property type="entry name" value="HATPase_dom"/>
</dbReference>
<dbReference type="CDD" id="cd00082">
    <property type="entry name" value="HisKA"/>
    <property type="match status" value="1"/>
</dbReference>
<keyword evidence="3 9" id="KW-0597">Phosphoprotein</keyword>
<dbReference type="SMART" id="SM00387">
    <property type="entry name" value="HATPase_c"/>
    <property type="match status" value="1"/>
</dbReference>
<dbReference type="Gene3D" id="3.30.565.10">
    <property type="entry name" value="Histidine kinase-like ATPase, C-terminal domain"/>
    <property type="match status" value="1"/>
</dbReference>
<dbReference type="GO" id="GO:0005524">
    <property type="term" value="F:ATP binding"/>
    <property type="evidence" value="ECO:0007669"/>
    <property type="project" value="UniProtKB-KW"/>
</dbReference>
<evidence type="ECO:0000259" key="10">
    <source>
        <dbReference type="PROSITE" id="PS50109"/>
    </source>
</evidence>
<dbReference type="SMART" id="SM00448">
    <property type="entry name" value="REC"/>
    <property type="match status" value="1"/>
</dbReference>
<evidence type="ECO:0000256" key="1">
    <source>
        <dbReference type="ARBA" id="ARBA00000085"/>
    </source>
</evidence>
<dbReference type="InterPro" id="IPR011006">
    <property type="entry name" value="CheY-like_superfamily"/>
</dbReference>
<accession>A0ABW2NUE0</accession>
<evidence type="ECO:0000256" key="7">
    <source>
        <dbReference type="ARBA" id="ARBA00022840"/>
    </source>
</evidence>
<dbReference type="CDD" id="cd00130">
    <property type="entry name" value="PAS"/>
    <property type="match status" value="1"/>
</dbReference>
<dbReference type="SUPFAM" id="SSF52172">
    <property type="entry name" value="CheY-like"/>
    <property type="match status" value="1"/>
</dbReference>
<dbReference type="SMART" id="SM00388">
    <property type="entry name" value="HisKA"/>
    <property type="match status" value="1"/>
</dbReference>
<dbReference type="Proteomes" id="UP001596549">
    <property type="component" value="Unassembled WGS sequence"/>
</dbReference>
<feature type="domain" description="Histidine kinase" evidence="10">
    <location>
        <begin position="304"/>
        <end position="526"/>
    </location>
</feature>
<keyword evidence="7 12" id="KW-0067">ATP-binding</keyword>
<evidence type="ECO:0000256" key="3">
    <source>
        <dbReference type="ARBA" id="ARBA00022553"/>
    </source>
</evidence>
<evidence type="ECO:0000259" key="11">
    <source>
        <dbReference type="PROSITE" id="PS50110"/>
    </source>
</evidence>